<dbReference type="InterPro" id="IPR011333">
    <property type="entry name" value="SKP1/BTB/POZ_sf"/>
</dbReference>
<dbReference type="EMBL" id="JQGA01000380">
    <property type="protein sequence ID" value="KGO75964.1"/>
    <property type="molecule type" value="Genomic_DNA"/>
</dbReference>
<dbReference type="PANTHER" id="PTHR47843">
    <property type="entry name" value="BTB DOMAIN-CONTAINING PROTEIN-RELATED"/>
    <property type="match status" value="1"/>
</dbReference>
<keyword evidence="1" id="KW-0175">Coiled coil</keyword>
<accession>A0A0A2L7L0</accession>
<evidence type="ECO:0000256" key="2">
    <source>
        <dbReference type="SAM" id="MobiDB-lite"/>
    </source>
</evidence>
<dbReference type="PhylomeDB" id="A0A0A2L7L0"/>
<dbReference type="AlphaFoldDB" id="A0A0A2L7L0"/>
<dbReference type="Gene3D" id="3.30.710.10">
    <property type="entry name" value="Potassium Channel Kv1.1, Chain A"/>
    <property type="match status" value="1"/>
</dbReference>
<dbReference type="OrthoDB" id="9997739at2759"/>
<keyword evidence="4" id="KW-1185">Reference proteome</keyword>
<proteinExistence type="predicted"/>
<protein>
    <recommendedName>
        <fullName evidence="5">BTB domain-containing protein</fullName>
    </recommendedName>
</protein>
<gene>
    <name evidence="3" type="ORF">PITC_073400</name>
</gene>
<evidence type="ECO:0000313" key="3">
    <source>
        <dbReference type="EMBL" id="KGO75964.1"/>
    </source>
</evidence>
<feature type="region of interest" description="Disordered" evidence="2">
    <location>
        <begin position="111"/>
        <end position="131"/>
    </location>
</feature>
<dbReference type="HOGENOM" id="CLU_062871_0_0_1"/>
<feature type="coiled-coil region" evidence="1">
    <location>
        <begin position="280"/>
        <end position="314"/>
    </location>
</feature>
<reference evidence="3 4" key="1">
    <citation type="journal article" date="2015" name="Mol. Plant Microbe Interact.">
        <title>Genome, transcriptome, and functional analyses of Penicillium expansum provide new insights into secondary metabolism and pathogenicity.</title>
        <authorList>
            <person name="Ballester A.R."/>
            <person name="Marcet-Houben M."/>
            <person name="Levin E."/>
            <person name="Sela N."/>
            <person name="Selma-Lazaro C."/>
            <person name="Carmona L."/>
            <person name="Wisniewski M."/>
            <person name="Droby S."/>
            <person name="Gonzalez-Candelas L."/>
            <person name="Gabaldon T."/>
        </authorList>
    </citation>
    <scope>NUCLEOTIDE SEQUENCE [LARGE SCALE GENOMIC DNA]</scope>
    <source>
        <strain evidence="3 4">PHI-1</strain>
    </source>
</reference>
<dbReference type="Proteomes" id="UP000030104">
    <property type="component" value="Unassembled WGS sequence"/>
</dbReference>
<sequence>MAATSTRLSESFFEDLPIQLKVGKQGNIFHVHPRVFMPFTSSAIYARVYGSWKERGEEALDLTEFDEHTIVCFLSYVYARDYCPFPAAPDSNLEIEEQIKKFNLKTSGKKSHNEGLLDGEETISDHPATDGLKTRPLTPIEDFMILEQFSMLQSATKTLGLAEGRDELLAIEILTHAKVYCFAHVYLLTELEVFALNRLAKALVILQNKQISMSPQLVEAIRLIYSKTPDSSQNHARNLLSQFVALKFTALLGDQLCMLMSEGGCFAVEVSYKLGRRLLVNPLEDQIEQLHLKVSALESECSGMEKDLKQSREEVRGWEQWDQNLPSKRQRWPGRYYDI</sequence>
<evidence type="ECO:0000313" key="4">
    <source>
        <dbReference type="Proteomes" id="UP000030104"/>
    </source>
</evidence>
<evidence type="ECO:0000256" key="1">
    <source>
        <dbReference type="SAM" id="Coils"/>
    </source>
</evidence>
<dbReference type="STRING" id="40296.A0A0A2L7L0"/>
<dbReference type="PANTHER" id="PTHR47843:SF5">
    <property type="entry name" value="BTB_POZ DOMAIN PROTEIN"/>
    <property type="match status" value="1"/>
</dbReference>
<evidence type="ECO:0008006" key="5">
    <source>
        <dbReference type="Google" id="ProtNLM"/>
    </source>
</evidence>
<organism evidence="3 4">
    <name type="scientific">Penicillium italicum</name>
    <name type="common">Blue mold</name>
    <dbReference type="NCBI Taxonomy" id="40296"/>
    <lineage>
        <taxon>Eukaryota</taxon>
        <taxon>Fungi</taxon>
        <taxon>Dikarya</taxon>
        <taxon>Ascomycota</taxon>
        <taxon>Pezizomycotina</taxon>
        <taxon>Eurotiomycetes</taxon>
        <taxon>Eurotiomycetidae</taxon>
        <taxon>Eurotiales</taxon>
        <taxon>Aspergillaceae</taxon>
        <taxon>Penicillium</taxon>
    </lineage>
</organism>
<name>A0A0A2L7L0_PENIT</name>
<comment type="caution">
    <text evidence="3">The sequence shown here is derived from an EMBL/GenBank/DDBJ whole genome shotgun (WGS) entry which is preliminary data.</text>
</comment>